<proteinExistence type="predicted"/>
<accession>A0A401G7B7</accession>
<dbReference type="STRING" id="139825.A0A401G7B7"/>
<dbReference type="InterPro" id="IPR052256">
    <property type="entry name" value="E3_ubiquitin-ligase_CHFR"/>
</dbReference>
<dbReference type="Proteomes" id="UP000287166">
    <property type="component" value="Unassembled WGS sequence"/>
</dbReference>
<reference evidence="1 2" key="1">
    <citation type="journal article" date="2018" name="Sci. Rep.">
        <title>Genome sequence of the cauliflower mushroom Sparassis crispa (Hanabiratake) and its association with beneficial usage.</title>
        <authorList>
            <person name="Kiyama R."/>
            <person name="Furutani Y."/>
            <person name="Kawaguchi K."/>
            <person name="Nakanishi T."/>
        </authorList>
    </citation>
    <scope>NUCLEOTIDE SEQUENCE [LARGE SCALE GENOMIC DNA]</scope>
</reference>
<keyword evidence="2" id="KW-1185">Reference proteome</keyword>
<dbReference type="OrthoDB" id="2745518at2759"/>
<dbReference type="RefSeq" id="XP_027608967.1">
    <property type="nucleotide sequence ID" value="XM_027753166.1"/>
</dbReference>
<evidence type="ECO:0008006" key="3">
    <source>
        <dbReference type="Google" id="ProtNLM"/>
    </source>
</evidence>
<sequence>MPFSNLTHDALDRVLTFLSDFNTLSAAILIDKNIYHVFQARPKSILRAVAYNAVGPALPAALRLAKNEESPTEPPAEDQLTGTDVRFNRAEADRIVAGATVISGFEDLFSWRHKDRSSPITKLTPAESLRFHNACYRFWAYCAMFEDTHYDWDLEDDLDNIPEDCIAFFNAFSDRDLFDIDRLVSFLVETVQWIDHVHYPEGGYSNHAGFLAEWPEAILKAYRGYGLHALHHYMQASFRNGFYSEPFQSVMNSRGIIAAGARAEKRSKAILEAVVGDQDRCHRCHTVCGVNLWGASNFHLLKGILNADDLLRSLPGHLRQNKTEMRLILGILEGAAFPVPGFDWPLPTFVAMPPLHNPNAPPYALPAFHAQVAGAALPAPNPPAVPAPAPALVPAPAPAAAPVIPGLAALASMPAVPPDGPGIDYAELFGEILSLPAGADEGTDPTLGAWDADGWFCVGCVRELCRARLWRWWLARKQEEDMRIEEDCWYGWNCRTQVHKASHATRLNHLCKPAKGDPGNL</sequence>
<evidence type="ECO:0000313" key="2">
    <source>
        <dbReference type="Proteomes" id="UP000287166"/>
    </source>
</evidence>
<dbReference type="GO" id="GO:0006511">
    <property type="term" value="P:ubiquitin-dependent protein catabolic process"/>
    <property type="evidence" value="ECO:0007669"/>
    <property type="project" value="TreeGrafter"/>
</dbReference>
<protein>
    <recommendedName>
        <fullName evidence="3">Aprataxin and PNK-like factor PBZ domain-containing protein</fullName>
    </recommendedName>
</protein>
<dbReference type="PANTHER" id="PTHR16079">
    <property type="entry name" value="UBIQUITIN LIGASE PROTEIN CHFR"/>
    <property type="match status" value="1"/>
</dbReference>
<dbReference type="AlphaFoldDB" id="A0A401G7B7"/>
<dbReference type="GO" id="GO:0004842">
    <property type="term" value="F:ubiquitin-protein transferase activity"/>
    <property type="evidence" value="ECO:0007669"/>
    <property type="project" value="TreeGrafter"/>
</dbReference>
<dbReference type="GO" id="GO:0016567">
    <property type="term" value="P:protein ubiquitination"/>
    <property type="evidence" value="ECO:0007669"/>
    <property type="project" value="TreeGrafter"/>
</dbReference>
<dbReference type="GeneID" id="38774971"/>
<name>A0A401G7B7_9APHY</name>
<organism evidence="1 2">
    <name type="scientific">Sparassis crispa</name>
    <dbReference type="NCBI Taxonomy" id="139825"/>
    <lineage>
        <taxon>Eukaryota</taxon>
        <taxon>Fungi</taxon>
        <taxon>Dikarya</taxon>
        <taxon>Basidiomycota</taxon>
        <taxon>Agaricomycotina</taxon>
        <taxon>Agaricomycetes</taxon>
        <taxon>Polyporales</taxon>
        <taxon>Sparassidaceae</taxon>
        <taxon>Sparassis</taxon>
    </lineage>
</organism>
<dbReference type="PANTHER" id="PTHR16079:SF4">
    <property type="entry name" value="E3 UBIQUITIN-PROTEIN LIGASE CHFR"/>
    <property type="match status" value="1"/>
</dbReference>
<dbReference type="EMBL" id="BFAD01000001">
    <property type="protein sequence ID" value="GBE78054.1"/>
    <property type="molecule type" value="Genomic_DNA"/>
</dbReference>
<evidence type="ECO:0000313" key="1">
    <source>
        <dbReference type="EMBL" id="GBE78054.1"/>
    </source>
</evidence>
<dbReference type="InParanoid" id="A0A401G7B7"/>
<dbReference type="GO" id="GO:0005634">
    <property type="term" value="C:nucleus"/>
    <property type="evidence" value="ECO:0007669"/>
    <property type="project" value="TreeGrafter"/>
</dbReference>
<comment type="caution">
    <text evidence="1">The sequence shown here is derived from an EMBL/GenBank/DDBJ whole genome shotgun (WGS) entry which is preliminary data.</text>
</comment>
<gene>
    <name evidence="1" type="ORF">SCP_0109360</name>
</gene>